<keyword evidence="1" id="KW-0472">Membrane</keyword>
<proteinExistence type="predicted"/>
<reference evidence="4" key="2">
    <citation type="submission" date="2016-11" db="EMBL/GenBank/DDBJ databases">
        <title>Complete genome sequence of Virgibacillus pantothenticus 21D, a halophilic bacterium isolated from the deep hypersaline anoxic basin Discovery in the Mediterranean Sea.</title>
        <authorList>
            <person name="Zeaiter Z."/>
            <person name="Booth J.M."/>
            <person name="Prosdocimi E.M."/>
            <person name="Mapelli F."/>
            <person name="Fusi M."/>
            <person name="Daffonchio D."/>
            <person name="Borin S."/>
            <person name="Crotti E."/>
        </authorList>
    </citation>
    <scope>NUCLEOTIDE SEQUENCE [LARGE SCALE GENOMIC DNA]</scope>
    <source>
        <strain evidence="4">21D</strain>
    </source>
</reference>
<dbReference type="Proteomes" id="UP000234237">
    <property type="component" value="Chromosome"/>
</dbReference>
<feature type="transmembrane region" description="Helical" evidence="1">
    <location>
        <begin position="34"/>
        <end position="53"/>
    </location>
</feature>
<dbReference type="Proteomes" id="UP001356080">
    <property type="component" value="Unassembled WGS sequence"/>
</dbReference>
<dbReference type="EMBL" id="CP018622">
    <property type="protein sequence ID" value="AUJ25393.1"/>
    <property type="molecule type" value="Genomic_DNA"/>
</dbReference>
<protein>
    <submittedName>
        <fullName evidence="2">Uncharacterized protein</fullName>
    </submittedName>
</protein>
<evidence type="ECO:0000256" key="1">
    <source>
        <dbReference type="SAM" id="Phobius"/>
    </source>
</evidence>
<feature type="transmembrane region" description="Helical" evidence="1">
    <location>
        <begin position="60"/>
        <end position="80"/>
    </location>
</feature>
<name>A0A2K9J2X9_9BACI</name>
<keyword evidence="5" id="KW-1185">Reference proteome</keyword>
<evidence type="ECO:0000313" key="5">
    <source>
        <dbReference type="Proteomes" id="UP001356080"/>
    </source>
</evidence>
<feature type="transmembrane region" description="Helical" evidence="1">
    <location>
        <begin position="92"/>
        <end position="113"/>
    </location>
</feature>
<evidence type="ECO:0000313" key="3">
    <source>
        <dbReference type="EMBL" id="MEF2292289.1"/>
    </source>
</evidence>
<keyword evidence="1" id="KW-1133">Transmembrane helix</keyword>
<gene>
    <name evidence="2" type="ORF">A21D_02329</name>
    <name evidence="3" type="ORF">V2W34_09775</name>
</gene>
<feature type="transmembrane region" description="Helical" evidence="1">
    <location>
        <begin position="156"/>
        <end position="175"/>
    </location>
</feature>
<dbReference type="RefSeq" id="WP_077702705.1">
    <property type="nucleotide sequence ID" value="NZ_CP018622.1"/>
</dbReference>
<keyword evidence="1" id="KW-0812">Transmembrane</keyword>
<dbReference type="KEGG" id="vpn:A21D_02329"/>
<organism evidence="2 4">
    <name type="scientific">Virgibacillus dokdonensis</name>
    <dbReference type="NCBI Taxonomy" id="302167"/>
    <lineage>
        <taxon>Bacteria</taxon>
        <taxon>Bacillati</taxon>
        <taxon>Bacillota</taxon>
        <taxon>Bacilli</taxon>
        <taxon>Bacillales</taxon>
        <taxon>Bacillaceae</taxon>
        <taxon>Virgibacillus</taxon>
    </lineage>
</organism>
<sequence>MNEQEMMNKIFHLKDELDYYRQQFWELTSSIDTWHFWFNWISVLIPLVLLYFFMDRKSVFELGFFGFAIHVMWTNIDTVLSMKNVLITPHNIFYLFPTSLTITTVVLPVGFMFIYQYCENKGKNYYIAAIIMSAFFGYLLAPTFEAIGMLELRAGMRFTYIFLIDIAVAYLAYWLTKGFWLLKRQGGKSSKQAG</sequence>
<dbReference type="EMBL" id="JAZHPM010000015">
    <property type="protein sequence ID" value="MEF2292289.1"/>
    <property type="molecule type" value="Genomic_DNA"/>
</dbReference>
<accession>A0A2K9J2X9</accession>
<feature type="transmembrane region" description="Helical" evidence="1">
    <location>
        <begin position="125"/>
        <end position="144"/>
    </location>
</feature>
<reference evidence="3 5" key="3">
    <citation type="submission" date="2024-01" db="EMBL/GenBank/DDBJ databases">
        <title>Survival strategy associated with biotechnological potential of Virgibacillus dokdonensis T4.6 isolated from salt-fermented shrimp paste.</title>
        <authorList>
            <person name="Doan T.V."/>
            <person name="Quach N.T."/>
            <person name="Phi Q.-T."/>
        </authorList>
    </citation>
    <scope>NUCLEOTIDE SEQUENCE [LARGE SCALE GENOMIC DNA]</scope>
    <source>
        <strain evidence="3 5">T4.6</strain>
    </source>
</reference>
<reference evidence="2" key="1">
    <citation type="submission" date="2016-11" db="EMBL/GenBank/DDBJ databases">
        <title>Complete genome sequence of Virgibacillus dokdonensis 21D, a halophilic bacterium isolated from the deep hypersaline anoxic basin Discovery in the Mediterranean Sea.</title>
        <authorList>
            <person name="Zeaiter Z."/>
            <person name="Booth J.M."/>
            <person name="Prosdocimi E.M."/>
            <person name="Mapelli F."/>
            <person name="Fusi M."/>
            <person name="Daffonchio D."/>
            <person name="Borin S."/>
            <person name="Crotti E."/>
        </authorList>
    </citation>
    <scope>NUCLEOTIDE SEQUENCE</scope>
    <source>
        <strain evidence="2">21D</strain>
    </source>
</reference>
<evidence type="ECO:0000313" key="2">
    <source>
        <dbReference type="EMBL" id="AUJ25393.1"/>
    </source>
</evidence>
<dbReference type="AlphaFoldDB" id="A0A2K9J2X9"/>
<evidence type="ECO:0000313" key="4">
    <source>
        <dbReference type="Proteomes" id="UP000234237"/>
    </source>
</evidence>